<sequence length="530" mass="59243">MRPPLKFLDHETFDVVIIGGGINGAAAAQEIIGQGHSVLLVDKGDFGSGTSSRSSRLLHCGLRYLAPGRSIWDFVVHPTRFMTAMKMAKQAMEARAEFVETSSLRTRPLQFAFPIYQEGPYRAWKVDIAFLILKLLGPRNPPLDYHRISGAEARNMPLMNELRDLDRIHSVAVYREYEFDWPERVCMDCILDAERMGAVVRNYTLATLGRRRDGGVWPVVLRDQLDGATVEVSASIVLNLAGIWIDEVNATPEPNAKRRVLGTKGTHIVVKLPNSCAGYGVATLNSKREPFYCIPWHDLHYFGPTETLYEGNKEDIHVTNEEQAWLLKEANRLMPGIGLSEKEVRLTWAGVRPLTYDKAVPFGNRSRQLHDLTEDGMPNVLAMTAGPVLSHRSAGRLLAKAVAKRLRPQHRRQRPDYAPKQPPASDSSPALVSGLSTRLSDLQHGIQKEHAVTLMDLLFRRTGLGWRHQFSEAEIDQAASVLATERGLSSAEKWREIEAFKIECERLFGRRSSQDSFTSTIAGKDGDDSG</sequence>
<comment type="cofactor">
    <cofactor evidence="1">
        <name>FAD</name>
        <dbReference type="ChEBI" id="CHEBI:57692"/>
    </cofactor>
</comment>
<feature type="compositionally biased region" description="Basic residues" evidence="6">
    <location>
        <begin position="404"/>
        <end position="413"/>
    </location>
</feature>
<dbReference type="Gene3D" id="3.50.50.60">
    <property type="entry name" value="FAD/NAD(P)-binding domain"/>
    <property type="match status" value="1"/>
</dbReference>
<dbReference type="InterPro" id="IPR000447">
    <property type="entry name" value="G3P_DH_FAD-dep"/>
</dbReference>
<comment type="caution">
    <text evidence="8">The sequence shown here is derived from an EMBL/GenBank/DDBJ whole genome shotgun (WGS) entry which is preliminary data.</text>
</comment>
<proteinExistence type="inferred from homology"/>
<dbReference type="InterPro" id="IPR006076">
    <property type="entry name" value="FAD-dep_OxRdtase"/>
</dbReference>
<reference evidence="8 9" key="1">
    <citation type="submission" date="2019-09" db="EMBL/GenBank/DDBJ databases">
        <title>Paraburkholderia podalyriae sp. nov., A South African Podalyria-associated rhizobium.</title>
        <authorList>
            <person name="Mavima L."/>
            <person name="Beukes C.W."/>
            <person name="Palmer M."/>
            <person name="De Meyer S.E."/>
            <person name="James E.K."/>
            <person name="Maluk M."/>
            <person name="Avontuur J.R."/>
            <person name="Chan W.Y."/>
            <person name="Venter S.N."/>
            <person name="Steenkamp E.T."/>
        </authorList>
    </citation>
    <scope>NUCLEOTIDE SEQUENCE [LARGE SCALE GENOMIC DNA]</scope>
    <source>
        <strain evidence="8 9">WC7.3b</strain>
    </source>
</reference>
<dbReference type="RefSeq" id="WP_187636784.1">
    <property type="nucleotide sequence ID" value="NZ_VZQQ01000024.1"/>
</dbReference>
<dbReference type="SUPFAM" id="SSF51905">
    <property type="entry name" value="FAD/NAD(P)-binding domain"/>
    <property type="match status" value="1"/>
</dbReference>
<feature type="region of interest" description="Disordered" evidence="6">
    <location>
        <begin position="511"/>
        <end position="530"/>
    </location>
</feature>
<evidence type="ECO:0000256" key="2">
    <source>
        <dbReference type="ARBA" id="ARBA00007330"/>
    </source>
</evidence>
<evidence type="ECO:0000313" key="8">
    <source>
        <dbReference type="EMBL" id="MBC8749799.1"/>
    </source>
</evidence>
<protein>
    <submittedName>
        <fullName evidence="8">FAD-dependent oxidoreductase</fullName>
    </submittedName>
</protein>
<keyword evidence="9" id="KW-1185">Reference proteome</keyword>
<name>A0ABR7PU58_9BURK</name>
<dbReference type="Proteomes" id="UP000736373">
    <property type="component" value="Unassembled WGS sequence"/>
</dbReference>
<evidence type="ECO:0000256" key="1">
    <source>
        <dbReference type="ARBA" id="ARBA00001974"/>
    </source>
</evidence>
<dbReference type="PANTHER" id="PTHR11985:SF15">
    <property type="entry name" value="GLYCEROL-3-PHOSPHATE DEHYDROGENASE, MITOCHONDRIAL"/>
    <property type="match status" value="1"/>
</dbReference>
<accession>A0ABR7PU58</accession>
<keyword evidence="4" id="KW-0274">FAD</keyword>
<dbReference type="EMBL" id="VZQQ01000024">
    <property type="protein sequence ID" value="MBC8749799.1"/>
    <property type="molecule type" value="Genomic_DNA"/>
</dbReference>
<feature type="domain" description="FAD dependent oxidoreductase" evidence="7">
    <location>
        <begin position="14"/>
        <end position="399"/>
    </location>
</feature>
<evidence type="ECO:0000313" key="9">
    <source>
        <dbReference type="Proteomes" id="UP000736373"/>
    </source>
</evidence>
<dbReference type="Pfam" id="PF01266">
    <property type="entry name" value="DAO"/>
    <property type="match status" value="1"/>
</dbReference>
<dbReference type="PRINTS" id="PR01001">
    <property type="entry name" value="FADG3PDH"/>
</dbReference>
<evidence type="ECO:0000256" key="5">
    <source>
        <dbReference type="ARBA" id="ARBA00023002"/>
    </source>
</evidence>
<dbReference type="PANTHER" id="PTHR11985">
    <property type="entry name" value="GLYCEROL-3-PHOSPHATE DEHYDROGENASE"/>
    <property type="match status" value="1"/>
</dbReference>
<feature type="region of interest" description="Disordered" evidence="6">
    <location>
        <begin position="404"/>
        <end position="432"/>
    </location>
</feature>
<dbReference type="Gene3D" id="1.10.8.870">
    <property type="entry name" value="Alpha-glycerophosphate oxidase, cap domain"/>
    <property type="match status" value="1"/>
</dbReference>
<evidence type="ECO:0000256" key="6">
    <source>
        <dbReference type="SAM" id="MobiDB-lite"/>
    </source>
</evidence>
<keyword evidence="3" id="KW-0285">Flavoprotein</keyword>
<gene>
    <name evidence="8" type="ORF">F6X42_25405</name>
</gene>
<evidence type="ECO:0000259" key="7">
    <source>
        <dbReference type="Pfam" id="PF01266"/>
    </source>
</evidence>
<evidence type="ECO:0000256" key="4">
    <source>
        <dbReference type="ARBA" id="ARBA00022827"/>
    </source>
</evidence>
<organism evidence="8 9">
    <name type="scientific">Paraburkholderia podalyriae</name>
    <dbReference type="NCBI Taxonomy" id="1938811"/>
    <lineage>
        <taxon>Bacteria</taxon>
        <taxon>Pseudomonadati</taxon>
        <taxon>Pseudomonadota</taxon>
        <taxon>Betaproteobacteria</taxon>
        <taxon>Burkholderiales</taxon>
        <taxon>Burkholderiaceae</taxon>
        <taxon>Paraburkholderia</taxon>
    </lineage>
</organism>
<comment type="similarity">
    <text evidence="2">Belongs to the FAD-dependent glycerol-3-phosphate dehydrogenase family.</text>
</comment>
<dbReference type="InterPro" id="IPR038299">
    <property type="entry name" value="DAO_C_sf"/>
</dbReference>
<dbReference type="Gene3D" id="3.30.9.10">
    <property type="entry name" value="D-Amino Acid Oxidase, subunit A, domain 2"/>
    <property type="match status" value="1"/>
</dbReference>
<keyword evidence="5" id="KW-0560">Oxidoreductase</keyword>
<evidence type="ECO:0000256" key="3">
    <source>
        <dbReference type="ARBA" id="ARBA00022630"/>
    </source>
</evidence>
<dbReference type="SUPFAM" id="SSF54373">
    <property type="entry name" value="FAD-linked reductases, C-terminal domain"/>
    <property type="match status" value="1"/>
</dbReference>
<dbReference type="InterPro" id="IPR036188">
    <property type="entry name" value="FAD/NAD-bd_sf"/>
</dbReference>